<keyword evidence="6 16" id="KW-0812">Transmembrane</keyword>
<evidence type="ECO:0000256" key="13">
    <source>
        <dbReference type="ARBA" id="ARBA00031538"/>
    </source>
</evidence>
<evidence type="ECO:0000256" key="14">
    <source>
        <dbReference type="ARBA" id="ARBA00033245"/>
    </source>
</evidence>
<evidence type="ECO:0000256" key="12">
    <source>
        <dbReference type="ARBA" id="ARBA00026028"/>
    </source>
</evidence>
<comment type="caution">
    <text evidence="20">The sequence shown here is derived from an EMBL/GenBank/DDBJ whole genome shotgun (WGS) entry which is preliminary data.</text>
</comment>
<dbReference type="InterPro" id="IPR047196">
    <property type="entry name" value="YidC_ALB_C"/>
</dbReference>
<dbReference type="GO" id="GO:0032977">
    <property type="term" value="F:membrane insertase activity"/>
    <property type="evidence" value="ECO:0007669"/>
    <property type="project" value="InterPro"/>
</dbReference>
<keyword evidence="4" id="KW-0813">Transport</keyword>
<feature type="transmembrane region" description="Helical" evidence="18">
    <location>
        <begin position="50"/>
        <end position="72"/>
    </location>
</feature>
<dbReference type="GO" id="GO:0005886">
    <property type="term" value="C:plasma membrane"/>
    <property type="evidence" value="ECO:0007669"/>
    <property type="project" value="UniProtKB-SubCell"/>
</dbReference>
<evidence type="ECO:0000256" key="4">
    <source>
        <dbReference type="ARBA" id="ARBA00022448"/>
    </source>
</evidence>
<gene>
    <name evidence="20" type="primary">yidC</name>
    <name evidence="20" type="ORF">FYJ63_02360</name>
</gene>
<keyword evidence="21" id="KW-1185">Reference proteome</keyword>
<name>A0A7K0K215_9ACTO</name>
<evidence type="ECO:0000256" key="10">
    <source>
        <dbReference type="ARBA" id="ARBA00023186"/>
    </source>
</evidence>
<comment type="similarity">
    <text evidence="2">Belongs to the OXA1/ALB3/YidC family. Type 1 subfamily.</text>
</comment>
<evidence type="ECO:0000256" key="15">
    <source>
        <dbReference type="ARBA" id="ARBA00033342"/>
    </source>
</evidence>
<protein>
    <recommendedName>
        <fullName evidence="3">Membrane protein insertase YidC</fullName>
    </recommendedName>
    <alternativeName>
        <fullName evidence="15">Foldase YidC</fullName>
    </alternativeName>
    <alternativeName>
        <fullName evidence="14">Membrane integrase YidC</fullName>
    </alternativeName>
    <alternativeName>
        <fullName evidence="13">Membrane protein YidC</fullName>
    </alternativeName>
</protein>
<evidence type="ECO:0000256" key="5">
    <source>
        <dbReference type="ARBA" id="ARBA00022475"/>
    </source>
</evidence>
<feature type="transmembrane region" description="Helical" evidence="18">
    <location>
        <begin position="196"/>
        <end position="218"/>
    </location>
</feature>
<proteinExistence type="inferred from homology"/>
<dbReference type="PANTHER" id="PTHR12428">
    <property type="entry name" value="OXA1"/>
    <property type="match status" value="1"/>
</dbReference>
<dbReference type="CDD" id="cd20070">
    <property type="entry name" value="5TM_YidC_Alb3"/>
    <property type="match status" value="1"/>
</dbReference>
<comment type="function">
    <text evidence="11">Required for the insertion and/or proper folding and/or complex formation of integral membrane proteins into the membrane. Involved in integration of membrane proteins that insert both dependently and independently of the Sec translocase complex, as well as at least some lipoproteins. Aids folding of multispanning membrane proteins.</text>
</comment>
<evidence type="ECO:0000256" key="8">
    <source>
        <dbReference type="ARBA" id="ARBA00022989"/>
    </source>
</evidence>
<dbReference type="PANTHER" id="PTHR12428:SF65">
    <property type="entry name" value="CYTOCHROME C OXIDASE ASSEMBLY PROTEIN COX18, MITOCHONDRIAL"/>
    <property type="match status" value="1"/>
</dbReference>
<feature type="transmembrane region" description="Helical" evidence="18">
    <location>
        <begin position="20"/>
        <end position="44"/>
    </location>
</feature>
<evidence type="ECO:0000256" key="16">
    <source>
        <dbReference type="RuleBase" id="RU003945"/>
    </source>
</evidence>
<accession>A0A7K0K215</accession>
<dbReference type="GO" id="GO:0015031">
    <property type="term" value="P:protein transport"/>
    <property type="evidence" value="ECO:0007669"/>
    <property type="project" value="UniProtKB-KW"/>
</dbReference>
<dbReference type="AlphaFoldDB" id="A0A7K0K215"/>
<dbReference type="InterPro" id="IPR028055">
    <property type="entry name" value="YidC/Oxa/ALB_C"/>
</dbReference>
<keyword evidence="7" id="KW-0653">Protein transport</keyword>
<dbReference type="Pfam" id="PF02096">
    <property type="entry name" value="60KD_IMP"/>
    <property type="match status" value="1"/>
</dbReference>
<dbReference type="EMBL" id="VUMY01000003">
    <property type="protein sequence ID" value="MST49100.1"/>
    <property type="molecule type" value="Genomic_DNA"/>
</dbReference>
<keyword evidence="10" id="KW-0143">Chaperone</keyword>
<comment type="subcellular location">
    <subcellularLocation>
        <location evidence="1">Cell membrane</location>
        <topology evidence="1">Multi-pass membrane protein</topology>
    </subcellularLocation>
    <subcellularLocation>
        <location evidence="16">Membrane</location>
        <topology evidence="16">Multi-pass membrane protein</topology>
    </subcellularLocation>
</comment>
<evidence type="ECO:0000256" key="9">
    <source>
        <dbReference type="ARBA" id="ARBA00023136"/>
    </source>
</evidence>
<feature type="compositionally biased region" description="Basic and acidic residues" evidence="17">
    <location>
        <begin position="421"/>
        <end position="432"/>
    </location>
</feature>
<feature type="compositionally biased region" description="Basic residues" evidence="17">
    <location>
        <begin position="433"/>
        <end position="446"/>
    </location>
</feature>
<evidence type="ECO:0000256" key="2">
    <source>
        <dbReference type="ARBA" id="ARBA00010527"/>
    </source>
</evidence>
<evidence type="ECO:0000256" key="6">
    <source>
        <dbReference type="ARBA" id="ARBA00022692"/>
    </source>
</evidence>
<dbReference type="NCBIfam" id="TIGR03592">
    <property type="entry name" value="yidC_oxa1_cterm"/>
    <property type="match status" value="1"/>
</dbReference>
<keyword evidence="8 18" id="KW-1133">Transmembrane helix</keyword>
<evidence type="ECO:0000256" key="1">
    <source>
        <dbReference type="ARBA" id="ARBA00004651"/>
    </source>
</evidence>
<feature type="transmembrane region" description="Helical" evidence="18">
    <location>
        <begin position="239"/>
        <end position="263"/>
    </location>
</feature>
<dbReference type="InterPro" id="IPR001708">
    <property type="entry name" value="YidC/ALB3/OXA1/COX18"/>
</dbReference>
<evidence type="ECO:0000256" key="17">
    <source>
        <dbReference type="SAM" id="MobiDB-lite"/>
    </source>
</evidence>
<keyword evidence="5" id="KW-1003">Cell membrane</keyword>
<feature type="region of interest" description="Disordered" evidence="17">
    <location>
        <begin position="396"/>
        <end position="446"/>
    </location>
</feature>
<evidence type="ECO:0000256" key="7">
    <source>
        <dbReference type="ARBA" id="ARBA00022927"/>
    </source>
</evidence>
<evidence type="ECO:0000259" key="19">
    <source>
        <dbReference type="Pfam" id="PF02096"/>
    </source>
</evidence>
<reference evidence="20 21" key="1">
    <citation type="submission" date="2019-08" db="EMBL/GenBank/DDBJ databases">
        <title>In-depth cultivation of the pig gut microbiome towards novel bacterial diversity and tailored functional studies.</title>
        <authorList>
            <person name="Wylensek D."/>
            <person name="Hitch T.C.A."/>
            <person name="Clavel T."/>
        </authorList>
    </citation>
    <scope>NUCLEOTIDE SEQUENCE [LARGE SCALE GENOMIC DNA]</scope>
    <source>
        <strain evidence="20 21">RF-GAM-744-WT-7</strain>
    </source>
</reference>
<evidence type="ECO:0000313" key="21">
    <source>
        <dbReference type="Proteomes" id="UP000442535"/>
    </source>
</evidence>
<dbReference type="Proteomes" id="UP000442535">
    <property type="component" value="Unassembled WGS sequence"/>
</dbReference>
<keyword evidence="9 18" id="KW-0472">Membrane</keyword>
<feature type="domain" description="Membrane insertase YidC/Oxa/ALB C-terminal" evidence="19">
    <location>
        <begin position="52"/>
        <end position="277"/>
    </location>
</feature>
<comment type="subunit">
    <text evidence="12">Interacts with the Sec translocase complex via SecD. Specifically interacts with transmembrane segments of nascent integral membrane proteins during membrane integration.</text>
</comment>
<evidence type="ECO:0000256" key="11">
    <source>
        <dbReference type="ARBA" id="ARBA00025034"/>
    </source>
</evidence>
<organism evidence="20 21">
    <name type="scientific">Mobiluncus porci</name>
    <dbReference type="NCBI Taxonomy" id="2652278"/>
    <lineage>
        <taxon>Bacteria</taxon>
        <taxon>Bacillati</taxon>
        <taxon>Actinomycetota</taxon>
        <taxon>Actinomycetes</taxon>
        <taxon>Actinomycetales</taxon>
        <taxon>Actinomycetaceae</taxon>
        <taxon>Mobiluncus</taxon>
    </lineage>
</organism>
<feature type="transmembrane region" description="Helical" evidence="18">
    <location>
        <begin position="122"/>
        <end position="143"/>
    </location>
</feature>
<evidence type="ECO:0000256" key="3">
    <source>
        <dbReference type="ARBA" id="ARBA00015325"/>
    </source>
</evidence>
<dbReference type="RefSeq" id="WP_154543435.1">
    <property type="nucleotide sequence ID" value="NZ_VUMY01000003.1"/>
</dbReference>
<dbReference type="GO" id="GO:0051205">
    <property type="term" value="P:protein insertion into membrane"/>
    <property type="evidence" value="ECO:0007669"/>
    <property type="project" value="TreeGrafter"/>
</dbReference>
<sequence length="446" mass="50432">MLLTMLKTAAEGDLALYDKVLWPFMWIIGWIMRGIHELLGLVGVSQGVGIGWVLAIIGLTVFVRLLLVPLFVKQIKASRAMTLAQPEMTEIQKKYKGKRDQDSLMRMQEETKAVQKKYGASMSASCLPVLFQMPIFLALYRLLYNMKPVADGTLPGNDAIGGMGQVQAQNLWESTFFGQSLGLTMFGPGSDMYTKIVIGIMVAYLVLSMLFQTMFLTMKNMSYEQLHSDNPMVKSTKSMLYFMPLVYLFTGPVVQVGLLIYWVTSNTWMIAQQFFIIRSYPTRGSDAAKWREPAHEKKFEAYRAKEEARLASEIEKINLNEEGLNQKGVQVALRQARLNHIHRLEKRRMELGLDEINLGNVDAVGGNTGGQRMQPGQKGWEEYRAQFEKDLAEEKAKNAAVVEDNETVGKDGLTPAQRAAKQAERRAAERKARQNKSKKKKNNKNR</sequence>
<evidence type="ECO:0000256" key="18">
    <source>
        <dbReference type="SAM" id="Phobius"/>
    </source>
</evidence>
<evidence type="ECO:0000313" key="20">
    <source>
        <dbReference type="EMBL" id="MST49100.1"/>
    </source>
</evidence>